<proteinExistence type="predicted"/>
<evidence type="ECO:0000313" key="2">
    <source>
        <dbReference type="Proteomes" id="UP000251251"/>
    </source>
</evidence>
<accession>A0A2Z2GT05</accession>
<reference evidence="1" key="1">
    <citation type="submission" date="2017-04" db="EMBL/GenBank/DDBJ databases">
        <title>Genome sequence and comparative analysis of three virulent Lactococcus garvieae phages, novel phages with genome architecture linking the 936 group phages of Lactococcus lactis.</title>
        <authorList>
            <person name="Hoai T.D."/>
            <person name="Nishiki I."/>
            <person name="Yoshida T."/>
            <person name="Nakai T."/>
        </authorList>
    </citation>
    <scope>NUCLEOTIDE SEQUENCE [LARGE SCALE GENOMIC DNA]</scope>
</reference>
<name>A0A2Z2GT05_9CAUD</name>
<gene>
    <name evidence="1" type="ORF">PLgW1_38</name>
</gene>
<keyword evidence="2" id="KW-1185">Reference proteome</keyword>
<dbReference type="Proteomes" id="UP000251251">
    <property type="component" value="Segment"/>
</dbReference>
<evidence type="ECO:0000313" key="1">
    <source>
        <dbReference type="EMBL" id="ARQ94849.1"/>
    </source>
</evidence>
<sequence>MNKKERAYDQAKELYFNFDWSQDNATINFVNELGAILVLPELIEENEKE</sequence>
<protein>
    <submittedName>
        <fullName evidence="1">Uncharacterized protein</fullName>
    </submittedName>
</protein>
<organism evidence="1 2">
    <name type="scientific">Lactococcus phage PLgW-1</name>
    <dbReference type="NCBI Taxonomy" id="1983536"/>
    <lineage>
        <taxon>Viruses</taxon>
        <taxon>Duplodnaviria</taxon>
        <taxon>Heunggongvirae</taxon>
        <taxon>Uroviricota</taxon>
        <taxon>Caudoviricetes</taxon>
        <taxon>Uwajimavirus</taxon>
        <taxon>Uwajimavirus PLgW1</taxon>
    </lineage>
</organism>
<dbReference type="EMBL" id="KY888143">
    <property type="protein sequence ID" value="ARQ94849.1"/>
    <property type="molecule type" value="Genomic_DNA"/>
</dbReference>